<dbReference type="RefSeq" id="WP_058299429.1">
    <property type="nucleotide sequence ID" value="NZ_FMAU01000004.1"/>
</dbReference>
<sequence>MNKVLMSSMVGKVVKINRGGPEARTGLLLSSGDDYFVLQTKEEGVLYIAFQHVKSITENAKQGIDFESEGSESLVWSSAGDFTSMLGELKHQWVTINRGGPEKIEGVLEDANGDYITLILKEEVIRLASYHVKSVAVSVKKKEEEKEENKAEDSGESSNSKQSSSENKSNSNNSGNFKNSKNSNSDNKRNLNRYYYEIEALDF</sequence>
<feature type="region of interest" description="Disordered" evidence="1">
    <location>
        <begin position="138"/>
        <end position="191"/>
    </location>
</feature>
<dbReference type="EMBL" id="FMAU01000004">
    <property type="protein sequence ID" value="SCC25129.1"/>
    <property type="molecule type" value="Genomic_DNA"/>
</dbReference>
<reference evidence="3" key="1">
    <citation type="submission" date="2016-08" db="EMBL/GenBank/DDBJ databases">
        <authorList>
            <person name="Varghese N."/>
            <person name="Submissions Spin"/>
        </authorList>
    </citation>
    <scope>NUCLEOTIDE SEQUENCE [LARGE SCALE GENOMIC DNA]</scope>
    <source>
        <strain evidence="3">SGD-1123</strain>
    </source>
</reference>
<accession>A0A0V8HD62</accession>
<dbReference type="AlphaFoldDB" id="A0A0V8HD62"/>
<keyword evidence="2" id="KW-0946">Virion</keyword>
<proteinExistence type="predicted"/>
<gene>
    <name evidence="2" type="ORF">GA0061094_3466</name>
</gene>
<evidence type="ECO:0000256" key="1">
    <source>
        <dbReference type="SAM" id="MobiDB-lite"/>
    </source>
</evidence>
<name>A0A0V8HD62_9BACI</name>
<evidence type="ECO:0000313" key="2">
    <source>
        <dbReference type="EMBL" id="SCC25129.1"/>
    </source>
</evidence>
<protein>
    <submittedName>
        <fullName evidence="2">Spore coat protein B</fullName>
    </submittedName>
</protein>
<evidence type="ECO:0000313" key="3">
    <source>
        <dbReference type="Proteomes" id="UP000181997"/>
    </source>
</evidence>
<organism evidence="2 3">
    <name type="scientific">[Bacillus] enclensis</name>
    <dbReference type="NCBI Taxonomy" id="1402860"/>
    <lineage>
        <taxon>Bacteria</taxon>
        <taxon>Bacillati</taxon>
        <taxon>Bacillota</taxon>
        <taxon>Bacilli</taxon>
        <taxon>Bacillales</taxon>
        <taxon>Bacillaceae</taxon>
        <taxon>Rossellomorea</taxon>
    </lineage>
</organism>
<keyword evidence="2" id="KW-0167">Capsid protein</keyword>
<keyword evidence="3" id="KW-1185">Reference proteome</keyword>
<feature type="compositionally biased region" description="Low complexity" evidence="1">
    <location>
        <begin position="157"/>
        <end position="185"/>
    </location>
</feature>
<dbReference type="Proteomes" id="UP000181997">
    <property type="component" value="Unassembled WGS sequence"/>
</dbReference>
<feature type="compositionally biased region" description="Basic and acidic residues" evidence="1">
    <location>
        <begin position="140"/>
        <end position="153"/>
    </location>
</feature>